<sequence>MYKLCVVAVLLFVAVSAEDDSKSQPKSVTPYNYHNTFYPHNYGAYHQLDAYKYNPYSYDATKYPYHHGGYPYSQHTAYPYHSGYPYQQYNAFGHHYPYSSTYTSSHLKAKH</sequence>
<comment type="caution">
    <text evidence="2">The sequence shown here is derived from an EMBL/GenBank/DDBJ whole genome shotgun (WGS) entry which is preliminary data.</text>
</comment>
<feature type="signal peptide" evidence="1">
    <location>
        <begin position="1"/>
        <end position="17"/>
    </location>
</feature>
<name>A0AAN7QFP0_9COLE</name>
<dbReference type="EMBL" id="JARPUR010000004">
    <property type="protein sequence ID" value="KAK4876558.1"/>
    <property type="molecule type" value="Genomic_DNA"/>
</dbReference>
<gene>
    <name evidence="2" type="ORF">RN001_009064</name>
</gene>
<dbReference type="Proteomes" id="UP001353858">
    <property type="component" value="Unassembled WGS sequence"/>
</dbReference>
<dbReference type="AlphaFoldDB" id="A0AAN7QFP0"/>
<reference evidence="3" key="1">
    <citation type="submission" date="2023-01" db="EMBL/GenBank/DDBJ databases">
        <title>Key to firefly adult light organ development and bioluminescence: homeobox transcription factors regulate luciferase expression and transportation to peroxisome.</title>
        <authorList>
            <person name="Fu X."/>
        </authorList>
    </citation>
    <scope>NUCLEOTIDE SEQUENCE [LARGE SCALE GENOMIC DNA]</scope>
</reference>
<evidence type="ECO:0000313" key="2">
    <source>
        <dbReference type="EMBL" id="KAK4876558.1"/>
    </source>
</evidence>
<evidence type="ECO:0000313" key="3">
    <source>
        <dbReference type="Proteomes" id="UP001353858"/>
    </source>
</evidence>
<protein>
    <submittedName>
        <fullName evidence="2">Uncharacterized protein</fullName>
    </submittedName>
</protein>
<accession>A0AAN7QFP0</accession>
<proteinExistence type="predicted"/>
<feature type="chain" id="PRO_5042834010" evidence="1">
    <location>
        <begin position="18"/>
        <end position="111"/>
    </location>
</feature>
<keyword evidence="3" id="KW-1185">Reference proteome</keyword>
<keyword evidence="1" id="KW-0732">Signal</keyword>
<evidence type="ECO:0000256" key="1">
    <source>
        <dbReference type="SAM" id="SignalP"/>
    </source>
</evidence>
<organism evidence="2 3">
    <name type="scientific">Aquatica leii</name>
    <dbReference type="NCBI Taxonomy" id="1421715"/>
    <lineage>
        <taxon>Eukaryota</taxon>
        <taxon>Metazoa</taxon>
        <taxon>Ecdysozoa</taxon>
        <taxon>Arthropoda</taxon>
        <taxon>Hexapoda</taxon>
        <taxon>Insecta</taxon>
        <taxon>Pterygota</taxon>
        <taxon>Neoptera</taxon>
        <taxon>Endopterygota</taxon>
        <taxon>Coleoptera</taxon>
        <taxon>Polyphaga</taxon>
        <taxon>Elateriformia</taxon>
        <taxon>Elateroidea</taxon>
        <taxon>Lampyridae</taxon>
        <taxon>Luciolinae</taxon>
        <taxon>Aquatica</taxon>
    </lineage>
</organism>